<accession>A0A4S3ZTW8</accession>
<sequence>MKTNFFKSSLATMAAVAMFLGFIFTSCDSDTETSMSPTSTITDVVVANPNFSLLKSAVVKANLATTLSGPGPFTVFAPDNNAFAASGISSATINALSSEQLQDILLYHTLPAKIVSVNVPAGPNAEVVTAGGGKVYVTKNTNGVFVNGWKVTAPDIVASNGVIHALEHVLLPPTGNIVATAQANNDLTYLVAAVLRASQGSTDVAAALSGGGPLTVFAPTNQAFIAAGFPTIASIEAADPDVLANILTYHVVTARAFSSDLSDGQNLTTLNGGQVTVSLVNGAAVKGNGNTTASNITAVNIMADNGVIHLIDRVLLP</sequence>
<reference evidence="3" key="1">
    <citation type="submission" date="2019-04" db="EMBL/GenBank/DDBJ databases">
        <title>Flavobacterium sp. nov. isolated from construction timber.</title>
        <authorList>
            <person name="Lin S.-Y."/>
            <person name="Chang C.-T."/>
            <person name="Young C.-C."/>
        </authorList>
    </citation>
    <scope>NUCLEOTIDE SEQUENCE [LARGE SCALE GENOMIC DNA]</scope>
    <source>
        <strain evidence="3">CC-CTC003</strain>
    </source>
</reference>
<name>A0A4S3ZTW8_9FLAO</name>
<dbReference type="SUPFAM" id="SSF82153">
    <property type="entry name" value="FAS1 domain"/>
    <property type="match status" value="2"/>
</dbReference>
<organism evidence="3 4">
    <name type="scientific">Flavobacterium supellecticarium</name>
    <dbReference type="NCBI Taxonomy" id="2565924"/>
    <lineage>
        <taxon>Bacteria</taxon>
        <taxon>Pseudomonadati</taxon>
        <taxon>Bacteroidota</taxon>
        <taxon>Flavobacteriia</taxon>
        <taxon>Flavobacteriales</taxon>
        <taxon>Flavobacteriaceae</taxon>
        <taxon>Flavobacterium</taxon>
    </lineage>
</organism>
<feature type="chain" id="PRO_5020688182" evidence="1">
    <location>
        <begin position="30"/>
        <end position="317"/>
    </location>
</feature>
<feature type="signal peptide" evidence="1">
    <location>
        <begin position="1"/>
        <end position="29"/>
    </location>
</feature>
<gene>
    <name evidence="3" type="ORF">E6C50_13150</name>
</gene>
<feature type="domain" description="FAS1" evidence="2">
    <location>
        <begin position="174"/>
        <end position="315"/>
    </location>
</feature>
<dbReference type="PROSITE" id="PS51257">
    <property type="entry name" value="PROKAR_LIPOPROTEIN"/>
    <property type="match status" value="1"/>
</dbReference>
<dbReference type="InterPro" id="IPR000782">
    <property type="entry name" value="FAS1_domain"/>
</dbReference>
<dbReference type="PANTHER" id="PTHR10900:SF77">
    <property type="entry name" value="FI19380P1"/>
    <property type="match status" value="1"/>
</dbReference>
<comment type="caution">
    <text evidence="3">The sequence shown here is derived from an EMBL/GenBank/DDBJ whole genome shotgun (WGS) entry which is preliminary data.</text>
</comment>
<dbReference type="FunFam" id="2.30.180.10:FF:000032">
    <property type="entry name" value="Fasciclin domain-containing protein, putative"/>
    <property type="match status" value="2"/>
</dbReference>
<keyword evidence="4" id="KW-1185">Reference proteome</keyword>
<dbReference type="Pfam" id="PF02469">
    <property type="entry name" value="Fasciclin"/>
    <property type="match status" value="2"/>
</dbReference>
<dbReference type="InterPro" id="IPR036378">
    <property type="entry name" value="FAS1_dom_sf"/>
</dbReference>
<dbReference type="OrthoDB" id="9800666at2"/>
<feature type="domain" description="FAS1" evidence="2">
    <location>
        <begin position="38"/>
        <end position="170"/>
    </location>
</feature>
<dbReference type="Gene3D" id="2.30.180.10">
    <property type="entry name" value="FAS1 domain"/>
    <property type="match status" value="2"/>
</dbReference>
<evidence type="ECO:0000256" key="1">
    <source>
        <dbReference type="SAM" id="SignalP"/>
    </source>
</evidence>
<protein>
    <submittedName>
        <fullName evidence="3">Fasciclin domain-containing protein</fullName>
    </submittedName>
</protein>
<evidence type="ECO:0000313" key="3">
    <source>
        <dbReference type="EMBL" id="THF49182.1"/>
    </source>
</evidence>
<evidence type="ECO:0000259" key="2">
    <source>
        <dbReference type="PROSITE" id="PS50213"/>
    </source>
</evidence>
<dbReference type="InterPro" id="IPR050904">
    <property type="entry name" value="Adhesion/Biosynth-related"/>
</dbReference>
<dbReference type="GO" id="GO:0005615">
    <property type="term" value="C:extracellular space"/>
    <property type="evidence" value="ECO:0007669"/>
    <property type="project" value="TreeGrafter"/>
</dbReference>
<dbReference type="RefSeq" id="WP_136403690.1">
    <property type="nucleotide sequence ID" value="NZ_SSNZ01000006.1"/>
</dbReference>
<dbReference type="AlphaFoldDB" id="A0A4S3ZTW8"/>
<dbReference type="SMART" id="SM00554">
    <property type="entry name" value="FAS1"/>
    <property type="match status" value="2"/>
</dbReference>
<dbReference type="EMBL" id="SSNZ01000006">
    <property type="protein sequence ID" value="THF49182.1"/>
    <property type="molecule type" value="Genomic_DNA"/>
</dbReference>
<evidence type="ECO:0000313" key="4">
    <source>
        <dbReference type="Proteomes" id="UP000307507"/>
    </source>
</evidence>
<keyword evidence="1" id="KW-0732">Signal</keyword>
<dbReference type="PROSITE" id="PS50213">
    <property type="entry name" value="FAS1"/>
    <property type="match status" value="2"/>
</dbReference>
<dbReference type="Proteomes" id="UP000307507">
    <property type="component" value="Unassembled WGS sequence"/>
</dbReference>
<proteinExistence type="predicted"/>
<dbReference type="PANTHER" id="PTHR10900">
    <property type="entry name" value="PERIOSTIN-RELATED"/>
    <property type="match status" value="1"/>
</dbReference>